<dbReference type="GO" id="GO:1990481">
    <property type="term" value="P:mRNA pseudouridine synthesis"/>
    <property type="evidence" value="ECO:0007669"/>
    <property type="project" value="TreeGrafter"/>
</dbReference>
<evidence type="ECO:0000313" key="8">
    <source>
        <dbReference type="EMBL" id="CAE0457919.1"/>
    </source>
</evidence>
<keyword evidence="6" id="KW-0732">Signal</keyword>
<evidence type="ECO:0000256" key="6">
    <source>
        <dbReference type="SAM" id="SignalP"/>
    </source>
</evidence>
<evidence type="ECO:0000256" key="4">
    <source>
        <dbReference type="ARBA" id="ARBA00023235"/>
    </source>
</evidence>
<dbReference type="AlphaFoldDB" id="A0A7S3PWL8"/>
<dbReference type="PANTHER" id="PTHR13767:SF2">
    <property type="entry name" value="PSEUDOURIDYLATE SYNTHASE TRUB1"/>
    <property type="match status" value="1"/>
</dbReference>
<feature type="chain" id="PRO_5030958367" description="tRNA pseudouridine(55) synthase" evidence="6">
    <location>
        <begin position="24"/>
        <end position="364"/>
    </location>
</feature>
<dbReference type="InterPro" id="IPR020103">
    <property type="entry name" value="PsdUridine_synth_cat_dom_sf"/>
</dbReference>
<comment type="similarity">
    <text evidence="1">Belongs to the pseudouridine synthase TruB family.</text>
</comment>
<evidence type="ECO:0000259" key="7">
    <source>
        <dbReference type="Pfam" id="PF01509"/>
    </source>
</evidence>
<dbReference type="InterPro" id="IPR002501">
    <property type="entry name" value="PsdUridine_synth_N"/>
</dbReference>
<dbReference type="NCBIfam" id="TIGR00431">
    <property type="entry name" value="TruB"/>
    <property type="match status" value="1"/>
</dbReference>
<name>A0A7S3PWL8_9STRA</name>
<keyword evidence="3" id="KW-0819">tRNA processing</keyword>
<sequence length="364" mass="39949">MKHSFLNMLALLICSRTLSRCFAFTPMPALKTARFASTAQFSNISDNKRQRRIAINVEPDASSTGTNSDSDSDTDTDTSVSPDPSPEIQTHLAEGLCAVYKPLEWSSNDVVMYIRGMLERDARGRGIKLPKRRSKSKKKVKVGHGGTLDPLATGVLVLGIGSGTKKLQEYLKGSKKYRAGVELGFETATLDMEGGREHVMANATKTGPTEHVTEDMIITDVIPQFTGDIMQKPPIYSAIRKNGKRLYEQARAGMTEDDIEIELREVSIHSLEYLSTDDNGKGLPCFGLDVECGGGTYIRSLVRDMGYALDTCATMTSLERTKQGQFGLDDALAKDDWSSENIYAAVERSNANLAALAEKEKEEE</sequence>
<dbReference type="HAMAP" id="MF_01080">
    <property type="entry name" value="TruB_bact"/>
    <property type="match status" value="1"/>
</dbReference>
<reference evidence="8" key="1">
    <citation type="submission" date="2021-01" db="EMBL/GenBank/DDBJ databases">
        <authorList>
            <person name="Corre E."/>
            <person name="Pelletier E."/>
            <person name="Niang G."/>
            <person name="Scheremetjew M."/>
            <person name="Finn R."/>
            <person name="Kale V."/>
            <person name="Holt S."/>
            <person name="Cochrane G."/>
            <person name="Meng A."/>
            <person name="Brown T."/>
            <person name="Cohen L."/>
        </authorList>
    </citation>
    <scope>NUCLEOTIDE SEQUENCE</scope>
    <source>
        <strain evidence="8">MM31A-1</strain>
    </source>
</reference>
<dbReference type="SUPFAM" id="SSF55120">
    <property type="entry name" value="Pseudouridine synthase"/>
    <property type="match status" value="1"/>
</dbReference>
<evidence type="ECO:0000256" key="3">
    <source>
        <dbReference type="ARBA" id="ARBA00022694"/>
    </source>
</evidence>
<gene>
    <name evidence="8" type="ORF">CDEB00056_LOCUS2760</name>
</gene>
<feature type="domain" description="Pseudouridine synthase II N-terminal" evidence="7">
    <location>
        <begin position="138"/>
        <end position="298"/>
    </location>
</feature>
<dbReference type="EC" id="5.4.99.25" evidence="2"/>
<evidence type="ECO:0000256" key="1">
    <source>
        <dbReference type="ARBA" id="ARBA00008999"/>
    </source>
</evidence>
<keyword evidence="4" id="KW-0413">Isomerase</keyword>
<dbReference type="GO" id="GO:0160148">
    <property type="term" value="F:tRNA pseudouridine(55) synthase activity"/>
    <property type="evidence" value="ECO:0007669"/>
    <property type="project" value="UniProtKB-EC"/>
</dbReference>
<proteinExistence type="inferred from homology"/>
<dbReference type="Gene3D" id="3.30.2350.10">
    <property type="entry name" value="Pseudouridine synthase"/>
    <property type="match status" value="1"/>
</dbReference>
<dbReference type="InterPro" id="IPR014780">
    <property type="entry name" value="tRNA_psdUridine_synth_TruB"/>
</dbReference>
<dbReference type="PANTHER" id="PTHR13767">
    <property type="entry name" value="TRNA-PSEUDOURIDINE SYNTHASE"/>
    <property type="match status" value="1"/>
</dbReference>
<dbReference type="GO" id="GO:0005634">
    <property type="term" value="C:nucleus"/>
    <property type="evidence" value="ECO:0007669"/>
    <property type="project" value="TreeGrafter"/>
</dbReference>
<dbReference type="Pfam" id="PF01509">
    <property type="entry name" value="TruB_N"/>
    <property type="match status" value="1"/>
</dbReference>
<evidence type="ECO:0000256" key="5">
    <source>
        <dbReference type="SAM" id="MobiDB-lite"/>
    </source>
</evidence>
<feature type="region of interest" description="Disordered" evidence="5">
    <location>
        <begin position="56"/>
        <end position="87"/>
    </location>
</feature>
<dbReference type="EMBL" id="HBIO01004028">
    <property type="protein sequence ID" value="CAE0457919.1"/>
    <property type="molecule type" value="Transcribed_RNA"/>
</dbReference>
<dbReference type="GO" id="GO:0003723">
    <property type="term" value="F:RNA binding"/>
    <property type="evidence" value="ECO:0007669"/>
    <property type="project" value="InterPro"/>
</dbReference>
<feature type="signal peptide" evidence="6">
    <location>
        <begin position="1"/>
        <end position="23"/>
    </location>
</feature>
<evidence type="ECO:0000256" key="2">
    <source>
        <dbReference type="ARBA" id="ARBA00012787"/>
    </source>
</evidence>
<dbReference type="GO" id="GO:0006400">
    <property type="term" value="P:tRNA modification"/>
    <property type="evidence" value="ECO:0007669"/>
    <property type="project" value="TreeGrafter"/>
</dbReference>
<accession>A0A7S3PWL8</accession>
<feature type="compositionally biased region" description="Low complexity" evidence="5">
    <location>
        <begin position="60"/>
        <end position="69"/>
    </location>
</feature>
<protein>
    <recommendedName>
        <fullName evidence="2">tRNA pseudouridine(55) synthase</fullName>
        <ecNumber evidence="2">5.4.99.25</ecNumber>
    </recommendedName>
</protein>
<organism evidence="8">
    <name type="scientific">Chaetoceros debilis</name>
    <dbReference type="NCBI Taxonomy" id="122233"/>
    <lineage>
        <taxon>Eukaryota</taxon>
        <taxon>Sar</taxon>
        <taxon>Stramenopiles</taxon>
        <taxon>Ochrophyta</taxon>
        <taxon>Bacillariophyta</taxon>
        <taxon>Coscinodiscophyceae</taxon>
        <taxon>Chaetocerotophycidae</taxon>
        <taxon>Chaetocerotales</taxon>
        <taxon>Chaetocerotaceae</taxon>
        <taxon>Chaetoceros</taxon>
    </lineage>
</organism>